<reference evidence="15" key="1">
    <citation type="submission" date="2022-01" db="EMBL/GenBank/DDBJ databases">
        <authorList>
            <person name="Jo J.-H."/>
            <person name="Im W.-T."/>
        </authorList>
    </citation>
    <scope>NUCLEOTIDE SEQUENCE</scope>
    <source>
        <strain evidence="15">NA20</strain>
    </source>
</reference>
<evidence type="ECO:0000259" key="14">
    <source>
        <dbReference type="PROSITE" id="PS50880"/>
    </source>
</evidence>
<evidence type="ECO:0000256" key="3">
    <source>
        <dbReference type="ARBA" id="ARBA00022679"/>
    </source>
</evidence>
<dbReference type="SUPFAM" id="SSF56731">
    <property type="entry name" value="DNA primase core"/>
    <property type="match status" value="1"/>
</dbReference>
<keyword evidence="11 12" id="KW-0804">Transcription</keyword>
<feature type="domain" description="Toprim" evidence="14">
    <location>
        <begin position="259"/>
        <end position="340"/>
    </location>
</feature>
<dbReference type="EC" id="2.7.7.101" evidence="12"/>
<dbReference type="Pfam" id="PF08275">
    <property type="entry name" value="DNAG_N"/>
    <property type="match status" value="1"/>
</dbReference>
<evidence type="ECO:0000256" key="1">
    <source>
        <dbReference type="ARBA" id="ARBA00022478"/>
    </source>
</evidence>
<evidence type="ECO:0000313" key="15">
    <source>
        <dbReference type="EMBL" id="MCG2616613.1"/>
    </source>
</evidence>
<dbReference type="InterPro" id="IPR006295">
    <property type="entry name" value="DNA_primase_DnaG"/>
</dbReference>
<keyword evidence="7 12" id="KW-0863">Zinc-finger</keyword>
<dbReference type="InterPro" id="IPR037068">
    <property type="entry name" value="DNA_primase_core_N_sf"/>
</dbReference>
<comment type="similarity">
    <text evidence="12 13">Belongs to the DnaG primase family.</text>
</comment>
<keyword evidence="8 12" id="KW-0862">Zinc</keyword>
<keyword evidence="9" id="KW-0460">Magnesium</keyword>
<dbReference type="InterPro" id="IPR050219">
    <property type="entry name" value="DnaG_primase"/>
</dbReference>
<keyword evidence="3 12" id="KW-0808">Transferase</keyword>
<comment type="caution">
    <text evidence="15">The sequence shown here is derived from an EMBL/GenBank/DDBJ whole genome shotgun (WGS) entry which is preliminary data.</text>
</comment>
<organism evidence="15 16">
    <name type="scientific">Terrimonas ginsenosidimutans</name>
    <dbReference type="NCBI Taxonomy" id="2908004"/>
    <lineage>
        <taxon>Bacteria</taxon>
        <taxon>Pseudomonadati</taxon>
        <taxon>Bacteroidota</taxon>
        <taxon>Chitinophagia</taxon>
        <taxon>Chitinophagales</taxon>
        <taxon>Chitinophagaceae</taxon>
        <taxon>Terrimonas</taxon>
    </lineage>
</organism>
<comment type="function">
    <text evidence="12 13">RNA polymerase that catalyzes the synthesis of short RNA molecules used as primers for DNA polymerase during DNA replication.</text>
</comment>
<keyword evidence="5 12" id="KW-0235">DNA replication</keyword>
<evidence type="ECO:0000256" key="2">
    <source>
        <dbReference type="ARBA" id="ARBA00022515"/>
    </source>
</evidence>
<dbReference type="Proteomes" id="UP001165367">
    <property type="component" value="Unassembled WGS sequence"/>
</dbReference>
<dbReference type="CDD" id="cd03364">
    <property type="entry name" value="TOPRIM_DnaG_primases"/>
    <property type="match status" value="1"/>
</dbReference>
<dbReference type="InterPro" id="IPR002694">
    <property type="entry name" value="Znf_CHC2"/>
</dbReference>
<dbReference type="NCBIfam" id="TIGR01391">
    <property type="entry name" value="dnaG"/>
    <property type="match status" value="1"/>
</dbReference>
<keyword evidence="6 12" id="KW-0479">Metal-binding</keyword>
<accession>A0ABS9KWC6</accession>
<evidence type="ECO:0000256" key="10">
    <source>
        <dbReference type="ARBA" id="ARBA00023125"/>
    </source>
</evidence>
<dbReference type="SMART" id="SM00400">
    <property type="entry name" value="ZnF_CHCC"/>
    <property type="match status" value="1"/>
</dbReference>
<comment type="cofactor">
    <cofactor evidence="12 13">
        <name>Zn(2+)</name>
        <dbReference type="ChEBI" id="CHEBI:29105"/>
    </cofactor>
    <text evidence="12 13">Binds 1 zinc ion per monomer.</text>
</comment>
<dbReference type="InterPro" id="IPR036977">
    <property type="entry name" value="DNA_primase_Znf_CHC2"/>
</dbReference>
<dbReference type="Pfam" id="PF01807">
    <property type="entry name" value="Zn_ribbon_DnaG"/>
    <property type="match status" value="1"/>
</dbReference>
<evidence type="ECO:0000256" key="5">
    <source>
        <dbReference type="ARBA" id="ARBA00022705"/>
    </source>
</evidence>
<comment type="subunit">
    <text evidence="12">Monomer. Interacts with DnaB.</text>
</comment>
<keyword evidence="4 12" id="KW-0548">Nucleotidyltransferase</keyword>
<dbReference type="PANTHER" id="PTHR30313:SF2">
    <property type="entry name" value="DNA PRIMASE"/>
    <property type="match status" value="1"/>
</dbReference>
<keyword evidence="2 12" id="KW-0639">Primosome</keyword>
<evidence type="ECO:0000256" key="8">
    <source>
        <dbReference type="ARBA" id="ARBA00022833"/>
    </source>
</evidence>
<evidence type="ECO:0000313" key="16">
    <source>
        <dbReference type="Proteomes" id="UP001165367"/>
    </source>
</evidence>
<keyword evidence="16" id="KW-1185">Reference proteome</keyword>
<dbReference type="PROSITE" id="PS50880">
    <property type="entry name" value="TOPRIM"/>
    <property type="match status" value="1"/>
</dbReference>
<evidence type="ECO:0000256" key="9">
    <source>
        <dbReference type="ARBA" id="ARBA00022842"/>
    </source>
</evidence>
<comment type="catalytic activity">
    <reaction evidence="12">
        <text>ssDNA + n NTP = ssDNA/pppN(pN)n-1 hybrid + (n-1) diphosphate.</text>
        <dbReference type="EC" id="2.7.7.101"/>
    </reaction>
</comment>
<dbReference type="Pfam" id="PF13155">
    <property type="entry name" value="Toprim_2"/>
    <property type="match status" value="1"/>
</dbReference>
<dbReference type="InterPro" id="IPR030846">
    <property type="entry name" value="DnaG_bac"/>
</dbReference>
<evidence type="ECO:0000256" key="6">
    <source>
        <dbReference type="ARBA" id="ARBA00022723"/>
    </source>
</evidence>
<dbReference type="PANTHER" id="PTHR30313">
    <property type="entry name" value="DNA PRIMASE"/>
    <property type="match status" value="1"/>
</dbReference>
<dbReference type="SMART" id="SM00493">
    <property type="entry name" value="TOPRIM"/>
    <property type="match status" value="1"/>
</dbReference>
<comment type="domain">
    <text evidence="12">Contains an N-terminal zinc-binding domain, a central core domain that contains the primase activity, and a C-terminal DnaB-binding domain.</text>
</comment>
<evidence type="ECO:0000256" key="11">
    <source>
        <dbReference type="ARBA" id="ARBA00023163"/>
    </source>
</evidence>
<evidence type="ECO:0000256" key="12">
    <source>
        <dbReference type="HAMAP-Rule" id="MF_00974"/>
    </source>
</evidence>
<dbReference type="SUPFAM" id="SSF57783">
    <property type="entry name" value="Zinc beta-ribbon"/>
    <property type="match status" value="1"/>
</dbReference>
<protein>
    <recommendedName>
        <fullName evidence="12 13">DNA primase</fullName>
        <ecNumber evidence="12">2.7.7.101</ecNumber>
    </recommendedName>
</protein>
<dbReference type="InterPro" id="IPR034151">
    <property type="entry name" value="TOPRIM_DnaG_bac"/>
</dbReference>
<dbReference type="Gene3D" id="3.90.980.10">
    <property type="entry name" value="DNA primase, catalytic core, N-terminal domain"/>
    <property type="match status" value="1"/>
</dbReference>
<feature type="zinc finger region" description="CHC2-type" evidence="12">
    <location>
        <begin position="37"/>
        <end position="61"/>
    </location>
</feature>
<dbReference type="Gene3D" id="3.90.580.10">
    <property type="entry name" value="Zinc finger, CHC2-type domain"/>
    <property type="match status" value="1"/>
</dbReference>
<dbReference type="InterPro" id="IPR006171">
    <property type="entry name" value="TOPRIM_dom"/>
</dbReference>
<dbReference type="RefSeq" id="WP_237875151.1">
    <property type="nucleotide sequence ID" value="NZ_JAKLTR010000014.1"/>
</dbReference>
<dbReference type="InterPro" id="IPR013264">
    <property type="entry name" value="DNAG_N"/>
</dbReference>
<gene>
    <name evidence="12 15" type="primary">dnaG</name>
    <name evidence="15" type="ORF">LZZ85_20100</name>
</gene>
<sequence>MISQQTIQQILGRIDILDIVGEFVKLKKRGSNYLGLCPFHNEKTPSFIVSPGKEIYKCFGCGKSGNSISFVMEHEKYSYVDALKWLANRYGVEIEETFVSDQQRQQYQTADSLFIINGFAQQFFADQLFNTEEGQDIGLAYFKERGFREEIIRKFQLGYSPERRDAFTKEALSKQYTAELLVKTGLVANRNDQLMDNYRGRVIFPIHNHSGKVLGFGARILKKNDRAPKYINSPENEIYLKSRILYGSYFARTAIDKADECLLVEGYTDVISLHQAGIENVVASGGTSLTPDQLRLVKKYTNNLTIVYDGDNAGIKAALRGLDLALEEGLNVKLVLIPDGEDPDSYVNKVGASKFTQFVNENKKDFILFQLEVALKDAGGDSIKKADVVNKMAETISKINKAEDFTKQQDYIKQTAEILKIEETGLHSLVNKFIRDRIATQERKMPFEEARAHEENAKQAEATNYDDATFNLLFKDELQEREVARILIEHGVKKWNDKKLIAEYILEEIPDESLIDNAEVILLIAAFKELMQSTPELATKNYFIYHPDTKLSTLAVSLLNFPHDQSDRWKSEFSQNSGFQQSLFQQSYEDFMRAMRKDNEAELNNFLKIDEDRSDVEVDSAIMYLKLRKIKRMLLENQADLEKPHTTEELYMLHQTHEHLKKMEIELTRNMGAVVIK</sequence>
<dbReference type="Gene3D" id="3.40.1360.10">
    <property type="match status" value="1"/>
</dbReference>
<evidence type="ECO:0000256" key="7">
    <source>
        <dbReference type="ARBA" id="ARBA00022771"/>
    </source>
</evidence>
<evidence type="ECO:0000256" key="13">
    <source>
        <dbReference type="PIRNR" id="PIRNR002811"/>
    </source>
</evidence>
<evidence type="ECO:0000256" key="4">
    <source>
        <dbReference type="ARBA" id="ARBA00022695"/>
    </source>
</evidence>
<keyword evidence="10 12" id="KW-0238">DNA-binding</keyword>
<proteinExistence type="inferred from homology"/>
<dbReference type="PIRSF" id="PIRSF002811">
    <property type="entry name" value="DnaG"/>
    <property type="match status" value="1"/>
</dbReference>
<name>A0ABS9KWC6_9BACT</name>
<keyword evidence="1 12" id="KW-0240">DNA-directed RNA polymerase</keyword>
<dbReference type="EMBL" id="JAKLTR010000014">
    <property type="protein sequence ID" value="MCG2616613.1"/>
    <property type="molecule type" value="Genomic_DNA"/>
</dbReference>
<dbReference type="HAMAP" id="MF_00974">
    <property type="entry name" value="DNA_primase_DnaG"/>
    <property type="match status" value="1"/>
</dbReference>